<reference evidence="1" key="2">
    <citation type="journal article" date="2015" name="Data Brief">
        <title>Shoot transcriptome of the giant reed, Arundo donax.</title>
        <authorList>
            <person name="Barrero R.A."/>
            <person name="Guerrero F.D."/>
            <person name="Moolhuijzen P."/>
            <person name="Goolsby J.A."/>
            <person name="Tidwell J."/>
            <person name="Bellgard S.E."/>
            <person name="Bellgard M.I."/>
        </authorList>
    </citation>
    <scope>NUCLEOTIDE SEQUENCE</scope>
    <source>
        <tissue evidence="1">Shoot tissue taken approximately 20 cm above the soil surface</tissue>
    </source>
</reference>
<sequence length="26" mass="2943">MNRWCCLLNVLTGPSQDIKHNSSNLV</sequence>
<proteinExistence type="predicted"/>
<dbReference type="AlphaFoldDB" id="A0A0A9AA48"/>
<protein>
    <submittedName>
        <fullName evidence="1">Uncharacterized protein</fullName>
    </submittedName>
</protein>
<name>A0A0A9AA48_ARUDO</name>
<accession>A0A0A9AA48</accession>
<reference evidence="1" key="1">
    <citation type="submission" date="2014-09" db="EMBL/GenBank/DDBJ databases">
        <authorList>
            <person name="Magalhaes I.L.F."/>
            <person name="Oliveira U."/>
            <person name="Santos F.R."/>
            <person name="Vidigal T.H.D.A."/>
            <person name="Brescovit A.D."/>
            <person name="Santos A.J."/>
        </authorList>
    </citation>
    <scope>NUCLEOTIDE SEQUENCE</scope>
    <source>
        <tissue evidence="1">Shoot tissue taken approximately 20 cm above the soil surface</tissue>
    </source>
</reference>
<organism evidence="1">
    <name type="scientific">Arundo donax</name>
    <name type="common">Giant reed</name>
    <name type="synonym">Donax arundinaceus</name>
    <dbReference type="NCBI Taxonomy" id="35708"/>
    <lineage>
        <taxon>Eukaryota</taxon>
        <taxon>Viridiplantae</taxon>
        <taxon>Streptophyta</taxon>
        <taxon>Embryophyta</taxon>
        <taxon>Tracheophyta</taxon>
        <taxon>Spermatophyta</taxon>
        <taxon>Magnoliopsida</taxon>
        <taxon>Liliopsida</taxon>
        <taxon>Poales</taxon>
        <taxon>Poaceae</taxon>
        <taxon>PACMAD clade</taxon>
        <taxon>Arundinoideae</taxon>
        <taxon>Arundineae</taxon>
        <taxon>Arundo</taxon>
    </lineage>
</organism>
<dbReference type="EMBL" id="GBRH01249939">
    <property type="protein sequence ID" value="JAD47956.1"/>
    <property type="molecule type" value="Transcribed_RNA"/>
</dbReference>
<evidence type="ECO:0000313" key="1">
    <source>
        <dbReference type="EMBL" id="JAD47956.1"/>
    </source>
</evidence>